<organism evidence="2">
    <name type="scientific">Athelia psychrophila</name>
    <dbReference type="NCBI Taxonomy" id="1759441"/>
    <lineage>
        <taxon>Eukaryota</taxon>
        <taxon>Fungi</taxon>
        <taxon>Dikarya</taxon>
        <taxon>Basidiomycota</taxon>
        <taxon>Agaricomycotina</taxon>
        <taxon>Agaricomycetes</taxon>
        <taxon>Agaricomycetidae</taxon>
        <taxon>Atheliales</taxon>
        <taxon>Atheliaceae</taxon>
        <taxon>Athelia</taxon>
    </lineage>
</organism>
<feature type="non-terminal residue" evidence="2">
    <location>
        <position position="166"/>
    </location>
</feature>
<feature type="chain" id="PRO_5007880881" description="F-box domain-containing protein" evidence="1">
    <location>
        <begin position="22"/>
        <end position="166"/>
    </location>
</feature>
<protein>
    <recommendedName>
        <fullName evidence="3">F-box domain-containing protein</fullName>
    </recommendedName>
</protein>
<dbReference type="AlphaFoldDB" id="A0A166UZZ1"/>
<evidence type="ECO:0000256" key="1">
    <source>
        <dbReference type="SAM" id="SignalP"/>
    </source>
</evidence>
<name>A0A166UZZ1_9AGAM</name>
<keyword evidence="1" id="KW-0732">Signal</keyword>
<reference evidence="2" key="1">
    <citation type="journal article" date="2016" name="Mol. Biol. Evol.">
        <title>Comparative Genomics of Early-Diverging Mushroom-Forming Fungi Provides Insights into the Origins of Lignocellulose Decay Capabilities.</title>
        <authorList>
            <person name="Nagy L.G."/>
            <person name="Riley R."/>
            <person name="Tritt A."/>
            <person name="Adam C."/>
            <person name="Daum C."/>
            <person name="Floudas D."/>
            <person name="Sun H."/>
            <person name="Yadav J.S."/>
            <person name="Pangilinan J."/>
            <person name="Larsson K.H."/>
            <person name="Matsuura K."/>
            <person name="Barry K."/>
            <person name="Labutti K."/>
            <person name="Kuo R."/>
            <person name="Ohm R.A."/>
            <person name="Bhattacharya S.S."/>
            <person name="Shirouzu T."/>
            <person name="Yoshinaga Y."/>
            <person name="Martin F.M."/>
            <person name="Grigoriev I.V."/>
            <person name="Hibbett D.S."/>
        </authorList>
    </citation>
    <scope>NUCLEOTIDE SEQUENCE [LARGE SCALE GENOMIC DNA]</scope>
    <source>
        <strain evidence="2">CBS 109695</strain>
    </source>
</reference>
<dbReference type="EMBL" id="KV417486">
    <property type="protein sequence ID" value="KZP32208.1"/>
    <property type="molecule type" value="Genomic_DNA"/>
</dbReference>
<feature type="signal peptide" evidence="1">
    <location>
        <begin position="1"/>
        <end position="21"/>
    </location>
</feature>
<gene>
    <name evidence="2" type="ORF">FIBSPDRAFT_848577</name>
</gene>
<sequence>MALGTLLHSVTAASLVALSLSNWDDEELLKLITHGSKPHFPSLQHLILTNIASNVRHLAALARAFPDIEQLTLDPGKTASLLVIDLILIIFLYGADDGNVAENDVHSGPLWPKVQTIALSTSTVWTSAMGFERKSMILQLQAAGNPIRKLLLPREVHPAMVEVGEI</sequence>
<evidence type="ECO:0008006" key="3">
    <source>
        <dbReference type="Google" id="ProtNLM"/>
    </source>
</evidence>
<accession>A0A166UZZ1</accession>
<proteinExistence type="predicted"/>
<evidence type="ECO:0000313" key="2">
    <source>
        <dbReference type="EMBL" id="KZP32208.1"/>
    </source>
</evidence>